<reference evidence="2 3" key="1">
    <citation type="journal article" date="2016" name="Nat. Commun.">
        <title>Thousands of microbial genomes shed light on interconnected biogeochemical processes in an aquifer system.</title>
        <authorList>
            <person name="Anantharaman K."/>
            <person name="Brown C.T."/>
            <person name="Hug L.A."/>
            <person name="Sharon I."/>
            <person name="Castelle C.J."/>
            <person name="Probst A.J."/>
            <person name="Thomas B.C."/>
            <person name="Singh A."/>
            <person name="Wilkins M.J."/>
            <person name="Karaoz U."/>
            <person name="Brodie E.L."/>
            <person name="Williams K.H."/>
            <person name="Hubbard S.S."/>
            <person name="Banfield J.F."/>
        </authorList>
    </citation>
    <scope>NUCLEOTIDE SEQUENCE [LARGE SCALE GENOMIC DNA]</scope>
</reference>
<accession>A0A1G2BS35</accession>
<keyword evidence="1" id="KW-0812">Transmembrane</keyword>
<evidence type="ECO:0000313" key="2">
    <source>
        <dbReference type="EMBL" id="OGY91369.1"/>
    </source>
</evidence>
<comment type="caution">
    <text evidence="2">The sequence shown here is derived from an EMBL/GenBank/DDBJ whole genome shotgun (WGS) entry which is preliminary data.</text>
</comment>
<organism evidence="2 3">
    <name type="scientific">Candidatus Komeilibacteria bacterium RIFCSPLOWO2_01_FULL_52_15</name>
    <dbReference type="NCBI Taxonomy" id="1798551"/>
    <lineage>
        <taxon>Bacteria</taxon>
        <taxon>Candidatus Komeiliibacteriota</taxon>
    </lineage>
</organism>
<name>A0A1G2BS35_9BACT</name>
<dbReference type="EMBL" id="MHKM01000022">
    <property type="protein sequence ID" value="OGY91369.1"/>
    <property type="molecule type" value="Genomic_DNA"/>
</dbReference>
<feature type="transmembrane region" description="Helical" evidence="1">
    <location>
        <begin position="81"/>
        <end position="100"/>
    </location>
</feature>
<dbReference type="AlphaFoldDB" id="A0A1G2BS35"/>
<evidence type="ECO:0000256" key="1">
    <source>
        <dbReference type="SAM" id="Phobius"/>
    </source>
</evidence>
<sequence length="134" mass="15805">MFHRKSTGADQGLLFWKRMVNGWSLVAFMIFVLHFFSRGYFKIADSLISVLYPAILTIYTGQKEFSRWRSNHFSSRFFGEWFVLFWTLVFMLFVIVSVLSRGTYQVSLEMTTTYLAVVTIYAVTLKSKQLHSRR</sequence>
<feature type="transmembrane region" description="Helical" evidence="1">
    <location>
        <begin position="20"/>
        <end position="37"/>
    </location>
</feature>
<evidence type="ECO:0000313" key="3">
    <source>
        <dbReference type="Proteomes" id="UP000178248"/>
    </source>
</evidence>
<feature type="transmembrane region" description="Helical" evidence="1">
    <location>
        <begin position="106"/>
        <end position="125"/>
    </location>
</feature>
<proteinExistence type="predicted"/>
<keyword evidence="1" id="KW-0472">Membrane</keyword>
<gene>
    <name evidence="2" type="ORF">A3B30_02480</name>
</gene>
<dbReference type="Proteomes" id="UP000178248">
    <property type="component" value="Unassembled WGS sequence"/>
</dbReference>
<protein>
    <submittedName>
        <fullName evidence="2">Uncharacterized protein</fullName>
    </submittedName>
</protein>
<keyword evidence="1" id="KW-1133">Transmembrane helix</keyword>
<dbReference type="STRING" id="1798551.A3B30_02480"/>